<evidence type="ECO:0000313" key="2">
    <source>
        <dbReference type="EMBL" id="KAL0159797.1"/>
    </source>
</evidence>
<keyword evidence="3" id="KW-1185">Reference proteome</keyword>
<evidence type="ECO:0000256" key="1">
    <source>
        <dbReference type="SAM" id="MobiDB-lite"/>
    </source>
</evidence>
<feature type="compositionally biased region" description="Basic residues" evidence="1">
    <location>
        <begin position="34"/>
        <end position="51"/>
    </location>
</feature>
<feature type="non-terminal residue" evidence="2">
    <location>
        <position position="63"/>
    </location>
</feature>
<dbReference type="AlphaFoldDB" id="A0ABD0NCP4"/>
<gene>
    <name evidence="2" type="ORF">M9458_043522</name>
</gene>
<dbReference type="Proteomes" id="UP001529510">
    <property type="component" value="Unassembled WGS sequence"/>
</dbReference>
<organism evidence="2 3">
    <name type="scientific">Cirrhinus mrigala</name>
    <name type="common">Mrigala</name>
    <dbReference type="NCBI Taxonomy" id="683832"/>
    <lineage>
        <taxon>Eukaryota</taxon>
        <taxon>Metazoa</taxon>
        <taxon>Chordata</taxon>
        <taxon>Craniata</taxon>
        <taxon>Vertebrata</taxon>
        <taxon>Euteleostomi</taxon>
        <taxon>Actinopterygii</taxon>
        <taxon>Neopterygii</taxon>
        <taxon>Teleostei</taxon>
        <taxon>Ostariophysi</taxon>
        <taxon>Cypriniformes</taxon>
        <taxon>Cyprinidae</taxon>
        <taxon>Labeoninae</taxon>
        <taxon>Labeonini</taxon>
        <taxon>Cirrhinus</taxon>
    </lineage>
</organism>
<evidence type="ECO:0000313" key="3">
    <source>
        <dbReference type="Proteomes" id="UP001529510"/>
    </source>
</evidence>
<protein>
    <submittedName>
        <fullName evidence="2">Uncharacterized protein</fullName>
    </submittedName>
</protein>
<accession>A0ABD0NCP4</accession>
<comment type="caution">
    <text evidence="2">The sequence shown here is derived from an EMBL/GenBank/DDBJ whole genome shotgun (WGS) entry which is preliminary data.</text>
</comment>
<feature type="region of interest" description="Disordered" evidence="1">
    <location>
        <begin position="1"/>
        <end position="63"/>
    </location>
</feature>
<dbReference type="EMBL" id="JAMKFB020000022">
    <property type="protein sequence ID" value="KAL0159797.1"/>
    <property type="molecule type" value="Genomic_DNA"/>
</dbReference>
<proteinExistence type="predicted"/>
<reference evidence="2 3" key="1">
    <citation type="submission" date="2024-05" db="EMBL/GenBank/DDBJ databases">
        <title>Genome sequencing and assembly of Indian major carp, Cirrhinus mrigala (Hamilton, 1822).</title>
        <authorList>
            <person name="Mohindra V."/>
            <person name="Chowdhury L.M."/>
            <person name="Lal K."/>
            <person name="Jena J.K."/>
        </authorList>
    </citation>
    <scope>NUCLEOTIDE SEQUENCE [LARGE SCALE GENOMIC DNA]</scope>
    <source>
        <strain evidence="2">CM1030</strain>
        <tissue evidence="2">Blood</tissue>
    </source>
</reference>
<name>A0ABD0NCP4_CIRMR</name>
<sequence length="63" mass="7066">MDAQVANHCSIKSAAKPSNPQNNAAECRMENAPKKKSRTRRGRRGKRRRGKKANEPPPFLPPE</sequence>